<feature type="region of interest" description="Disordered" evidence="1">
    <location>
        <begin position="159"/>
        <end position="201"/>
    </location>
</feature>
<reference evidence="2 3" key="1">
    <citation type="journal article" date="2020" name="ISME J.">
        <title>Uncovering the hidden diversity of litter-decomposition mechanisms in mushroom-forming fungi.</title>
        <authorList>
            <person name="Floudas D."/>
            <person name="Bentzer J."/>
            <person name="Ahren D."/>
            <person name="Johansson T."/>
            <person name="Persson P."/>
            <person name="Tunlid A."/>
        </authorList>
    </citation>
    <scope>NUCLEOTIDE SEQUENCE [LARGE SCALE GENOMIC DNA]</scope>
    <source>
        <strain evidence="2 3">CBS 661.87</strain>
    </source>
</reference>
<comment type="caution">
    <text evidence="2">The sequence shown here is derived from an EMBL/GenBank/DDBJ whole genome shotgun (WGS) entry which is preliminary data.</text>
</comment>
<gene>
    <name evidence="2" type="ORF">D9615_010610</name>
</gene>
<accession>A0A8H5GL54</accession>
<proteinExistence type="predicted"/>
<organism evidence="2 3">
    <name type="scientific">Tricholomella constricta</name>
    <dbReference type="NCBI Taxonomy" id="117010"/>
    <lineage>
        <taxon>Eukaryota</taxon>
        <taxon>Fungi</taxon>
        <taxon>Dikarya</taxon>
        <taxon>Basidiomycota</taxon>
        <taxon>Agaricomycotina</taxon>
        <taxon>Agaricomycetes</taxon>
        <taxon>Agaricomycetidae</taxon>
        <taxon>Agaricales</taxon>
        <taxon>Tricholomatineae</taxon>
        <taxon>Lyophyllaceae</taxon>
        <taxon>Tricholomella</taxon>
    </lineage>
</organism>
<evidence type="ECO:0000256" key="1">
    <source>
        <dbReference type="SAM" id="MobiDB-lite"/>
    </source>
</evidence>
<dbReference type="AlphaFoldDB" id="A0A8H5GL54"/>
<evidence type="ECO:0000313" key="3">
    <source>
        <dbReference type="Proteomes" id="UP000565441"/>
    </source>
</evidence>
<dbReference type="EMBL" id="JAACJP010000071">
    <property type="protein sequence ID" value="KAF5366957.1"/>
    <property type="molecule type" value="Genomic_DNA"/>
</dbReference>
<evidence type="ECO:0000313" key="2">
    <source>
        <dbReference type="EMBL" id="KAF5366957.1"/>
    </source>
</evidence>
<name>A0A8H5GL54_9AGAR</name>
<dbReference type="Proteomes" id="UP000565441">
    <property type="component" value="Unassembled WGS sequence"/>
</dbReference>
<feature type="compositionally biased region" description="Polar residues" evidence="1">
    <location>
        <begin position="27"/>
        <end position="49"/>
    </location>
</feature>
<keyword evidence="3" id="KW-1185">Reference proteome</keyword>
<sequence>MSSVQCDMNAVGPEEGIEQELVGVSQGESSMSALGRSSRTNAITTTADSTPPHMPDLVSRHINHNQREFPASLRCPKHLKHCPACTRDSHRLASTPTLPLPVPVAAPAPVSTAITTAPATTTSKPLPLAPVSLARRRCMSVLWGCDCDTPSWRIWASNGRESASAESGSADGGTTHTGAHGRADTVVPPPPPGSASAGNSTTTIATTGLRAGEQLCVPIYLAILLLLVISPLTHKNLAVALSQNFVSSRNHCASQAEMLLQW</sequence>
<feature type="compositionally biased region" description="Low complexity" evidence="1">
    <location>
        <begin position="159"/>
        <end position="186"/>
    </location>
</feature>
<feature type="region of interest" description="Disordered" evidence="1">
    <location>
        <begin position="27"/>
        <end position="53"/>
    </location>
</feature>
<protein>
    <submittedName>
        <fullName evidence="2">Uncharacterized protein</fullName>
    </submittedName>
</protein>